<dbReference type="GO" id="GO:0046872">
    <property type="term" value="F:metal ion binding"/>
    <property type="evidence" value="ECO:0007669"/>
    <property type="project" value="InterPro"/>
</dbReference>
<dbReference type="InterPro" id="IPR013815">
    <property type="entry name" value="ATP_grasp_subdomain_1"/>
</dbReference>
<organism evidence="7 8">
    <name type="scientific">Clostridium vincentii</name>
    <dbReference type="NCBI Taxonomy" id="52704"/>
    <lineage>
        <taxon>Bacteria</taxon>
        <taxon>Bacillati</taxon>
        <taxon>Bacillota</taxon>
        <taxon>Clostridia</taxon>
        <taxon>Eubacteriales</taxon>
        <taxon>Clostridiaceae</taxon>
        <taxon>Clostridium</taxon>
    </lineage>
</organism>
<feature type="binding site" evidence="4">
    <location>
        <position position="217"/>
    </location>
    <ligand>
        <name>ATP</name>
        <dbReference type="ChEBI" id="CHEBI:30616"/>
    </ligand>
</feature>
<dbReference type="PANTHER" id="PTHR11609">
    <property type="entry name" value="PURINE BIOSYNTHESIS PROTEIN 6/7, PUR6/7"/>
    <property type="match status" value="1"/>
</dbReference>
<keyword evidence="2 4" id="KW-0658">Purine biosynthesis</keyword>
<dbReference type="GO" id="GO:0034028">
    <property type="term" value="F:5-(carboxyamino)imidazole ribonucleotide synthase activity"/>
    <property type="evidence" value="ECO:0007669"/>
    <property type="project" value="UniProtKB-UniRule"/>
</dbReference>
<comment type="similarity">
    <text evidence="4 5">Belongs to the PurK/PurT family.</text>
</comment>
<dbReference type="Proteomes" id="UP000239471">
    <property type="component" value="Unassembled WGS sequence"/>
</dbReference>
<feature type="binding site" evidence="4">
    <location>
        <begin position="187"/>
        <end position="190"/>
    </location>
    <ligand>
        <name>ATP</name>
        <dbReference type="ChEBI" id="CHEBI:30616"/>
    </ligand>
</feature>
<dbReference type="EMBL" id="PVXQ01000016">
    <property type="protein sequence ID" value="PRR82458.1"/>
    <property type="molecule type" value="Genomic_DNA"/>
</dbReference>
<dbReference type="UniPathway" id="UPA00074">
    <property type="reaction ID" value="UER00942"/>
</dbReference>
<dbReference type="PANTHER" id="PTHR11609:SF5">
    <property type="entry name" value="PHOSPHORIBOSYLAMINOIMIDAZOLE CARBOXYLASE"/>
    <property type="match status" value="1"/>
</dbReference>
<dbReference type="AlphaFoldDB" id="A0A2T0BF15"/>
<dbReference type="GO" id="GO:0006189">
    <property type="term" value="P:'de novo' IMP biosynthetic process"/>
    <property type="evidence" value="ECO:0007669"/>
    <property type="project" value="UniProtKB-UniRule"/>
</dbReference>
<dbReference type="Pfam" id="PF17769">
    <property type="entry name" value="PurK_C"/>
    <property type="match status" value="1"/>
</dbReference>
<dbReference type="PROSITE" id="PS50975">
    <property type="entry name" value="ATP_GRASP"/>
    <property type="match status" value="1"/>
</dbReference>
<dbReference type="InterPro" id="IPR040686">
    <property type="entry name" value="PurK_C"/>
</dbReference>
<dbReference type="Gene3D" id="3.30.470.20">
    <property type="entry name" value="ATP-grasp fold, B domain"/>
    <property type="match status" value="1"/>
</dbReference>
<dbReference type="InterPro" id="IPR054350">
    <property type="entry name" value="PurT/PurK_preATP-grasp"/>
</dbReference>
<dbReference type="GO" id="GO:0005524">
    <property type="term" value="F:ATP binding"/>
    <property type="evidence" value="ECO:0007669"/>
    <property type="project" value="UniProtKB-UniRule"/>
</dbReference>
<proteinExistence type="inferred from homology"/>
<evidence type="ECO:0000256" key="4">
    <source>
        <dbReference type="HAMAP-Rule" id="MF_01928"/>
    </source>
</evidence>
<dbReference type="SUPFAM" id="SSF52440">
    <property type="entry name" value="PreATP-grasp domain"/>
    <property type="match status" value="1"/>
</dbReference>
<evidence type="ECO:0000313" key="7">
    <source>
        <dbReference type="EMBL" id="PRR82458.1"/>
    </source>
</evidence>
<sequence>MKTREIFRLKPPSNIGIVGGGQLGRMLVLEAKRMGYNVIVLDPKPNSPAGQVADEQIISDFSDIVALRELATKTDVITYEFEHIDVELLKSIEKEGYKIYPSSNTLRMIQNKYEQKTILKNLGVRVPIFYPVTNLDELKEIFYKLNGKIVLKTSTGGYDGKGNVIIKDINKLEEAYKELCNNELIAEEFIDYIKEVSIVIAKNHEGISFYPVSENIHKDSILIKSIIPAKISNETEKIIIGIAEEIIEEIDDYGIFCIEFFIDSNLSVLVNEIAPRPHNSGHYTIEGCITSQFEQLIRIVTGMPLGSTKLRLPCAMYNILGNNRVDGGYCVEGIESGLELEDCYVHLYGKSETGNLKKIGHITALDYSTQNADLKAQKALSNIKIEFLSM</sequence>
<gene>
    <name evidence="4 5 7" type="primary">purK</name>
    <name evidence="7" type="ORF">CLVI_17980</name>
</gene>
<dbReference type="Gene3D" id="3.40.50.20">
    <property type="match status" value="1"/>
</dbReference>
<protein>
    <recommendedName>
        <fullName evidence="4 5">N5-carboxyaminoimidazole ribonucleotide synthase</fullName>
        <shortName evidence="4 5">N5-CAIR synthase</shortName>
        <ecNumber evidence="4 5">6.3.4.18</ecNumber>
    </recommendedName>
    <alternativeName>
        <fullName evidence="4 5">5-(carboxyamino)imidazole ribonucleotide synthetase</fullName>
    </alternativeName>
</protein>
<keyword evidence="1 4" id="KW-0547">Nucleotide-binding</keyword>
<feature type="binding site" evidence="4">
    <location>
        <position position="152"/>
    </location>
    <ligand>
        <name>ATP</name>
        <dbReference type="ChEBI" id="CHEBI:30616"/>
    </ligand>
</feature>
<accession>A0A2T0BF15</accession>
<dbReference type="RefSeq" id="WP_106059775.1">
    <property type="nucleotide sequence ID" value="NZ_PVXQ01000016.1"/>
</dbReference>
<feature type="binding site" evidence="4">
    <location>
        <position position="112"/>
    </location>
    <ligand>
        <name>ATP</name>
        <dbReference type="ChEBI" id="CHEBI:30616"/>
    </ligand>
</feature>
<dbReference type="Pfam" id="PF02222">
    <property type="entry name" value="ATP-grasp"/>
    <property type="match status" value="1"/>
</dbReference>
<dbReference type="InterPro" id="IPR005875">
    <property type="entry name" value="PurK"/>
</dbReference>
<evidence type="ECO:0000256" key="5">
    <source>
        <dbReference type="RuleBase" id="RU361200"/>
    </source>
</evidence>
<comment type="subunit">
    <text evidence="4 5">Homodimer.</text>
</comment>
<keyword evidence="3 4" id="KW-0067">ATP-binding</keyword>
<feature type="binding site" evidence="4">
    <location>
        <position position="195"/>
    </location>
    <ligand>
        <name>ATP</name>
        <dbReference type="ChEBI" id="CHEBI:30616"/>
    </ligand>
</feature>
<comment type="function">
    <text evidence="5">Catalyzes the ATP-dependent conversion of 5-aminoimidazole ribonucleotide (AIR) and HCO(3)- to N5-carboxyaminoimidazole ribonucleotide (N5-CAIR).</text>
</comment>
<dbReference type="NCBIfam" id="NF004675">
    <property type="entry name" value="PRK06019.1-1"/>
    <property type="match status" value="1"/>
</dbReference>
<keyword evidence="4 5" id="KW-0436">Ligase</keyword>
<dbReference type="NCBIfam" id="TIGR01161">
    <property type="entry name" value="purK"/>
    <property type="match status" value="1"/>
</dbReference>
<dbReference type="EC" id="6.3.4.18" evidence="4 5"/>
<comment type="pathway">
    <text evidence="4 5">Purine metabolism; IMP biosynthesis via de novo pathway; 5-amino-1-(5-phospho-D-ribosyl)imidazole-4-carboxylate from 5-amino-1-(5-phospho-D-ribosyl)imidazole (N5-CAIR route): step 1/2.</text>
</comment>
<comment type="function">
    <text evidence="4">Catalyzes the ATP-dependent conversion of 5-aminoimidazole ribonucleotide (AIR) and HCO(3)(-) to N5-carboxyaminoimidazole ribonucleotide (N5-CAIR).</text>
</comment>
<evidence type="ECO:0000259" key="6">
    <source>
        <dbReference type="PROSITE" id="PS50975"/>
    </source>
</evidence>
<dbReference type="NCBIfam" id="NF004679">
    <property type="entry name" value="PRK06019.1-5"/>
    <property type="match status" value="1"/>
</dbReference>
<keyword evidence="8" id="KW-1185">Reference proteome</keyword>
<dbReference type="Pfam" id="PF22660">
    <property type="entry name" value="RS_preATP-grasp-like"/>
    <property type="match status" value="1"/>
</dbReference>
<reference evidence="7 8" key="1">
    <citation type="submission" date="2018-03" db="EMBL/GenBank/DDBJ databases">
        <title>Genome sequence of Clostridium vincentii DSM 10228.</title>
        <authorList>
            <person name="Poehlein A."/>
            <person name="Daniel R."/>
        </authorList>
    </citation>
    <scope>NUCLEOTIDE SEQUENCE [LARGE SCALE GENOMIC DNA]</scope>
    <source>
        <strain evidence="7 8">DSM 10228</strain>
    </source>
</reference>
<name>A0A2T0BF15_9CLOT</name>
<comment type="catalytic activity">
    <reaction evidence="4 5">
        <text>5-amino-1-(5-phospho-beta-D-ribosyl)imidazole + hydrogencarbonate + ATP = 5-carboxyamino-1-(5-phospho-D-ribosyl)imidazole + ADP + phosphate + 2 H(+)</text>
        <dbReference type="Rhea" id="RHEA:19317"/>
        <dbReference type="ChEBI" id="CHEBI:15378"/>
        <dbReference type="ChEBI" id="CHEBI:17544"/>
        <dbReference type="ChEBI" id="CHEBI:30616"/>
        <dbReference type="ChEBI" id="CHEBI:43474"/>
        <dbReference type="ChEBI" id="CHEBI:58730"/>
        <dbReference type="ChEBI" id="CHEBI:137981"/>
        <dbReference type="ChEBI" id="CHEBI:456216"/>
        <dbReference type="EC" id="6.3.4.18"/>
    </reaction>
</comment>
<dbReference type="GO" id="GO:0004638">
    <property type="term" value="F:phosphoribosylaminoimidazole carboxylase activity"/>
    <property type="evidence" value="ECO:0007669"/>
    <property type="project" value="InterPro"/>
</dbReference>
<dbReference type="InterPro" id="IPR011054">
    <property type="entry name" value="Rudment_hybrid_motif"/>
</dbReference>
<dbReference type="HAMAP" id="MF_01928">
    <property type="entry name" value="PurK"/>
    <property type="match status" value="1"/>
</dbReference>
<dbReference type="InterPro" id="IPR011761">
    <property type="entry name" value="ATP-grasp"/>
</dbReference>
<evidence type="ECO:0000256" key="3">
    <source>
        <dbReference type="ARBA" id="ARBA00022840"/>
    </source>
</evidence>
<dbReference type="SUPFAM" id="SSF56059">
    <property type="entry name" value="Glutathione synthetase ATP-binding domain-like"/>
    <property type="match status" value="1"/>
</dbReference>
<dbReference type="InterPro" id="IPR003135">
    <property type="entry name" value="ATP-grasp_carboxylate-amine"/>
</dbReference>
<evidence type="ECO:0000256" key="2">
    <source>
        <dbReference type="ARBA" id="ARBA00022755"/>
    </source>
</evidence>
<dbReference type="OrthoDB" id="9804625at2"/>
<comment type="caution">
    <text evidence="7">The sequence shown here is derived from an EMBL/GenBank/DDBJ whole genome shotgun (WGS) entry which is preliminary data.</text>
</comment>
<feature type="binding site" evidence="4">
    <location>
        <begin position="271"/>
        <end position="272"/>
    </location>
    <ligand>
        <name>ATP</name>
        <dbReference type="ChEBI" id="CHEBI:30616"/>
    </ligand>
</feature>
<comment type="caution">
    <text evidence="4">Lacks conserved residue(s) required for the propagation of feature annotation.</text>
</comment>
<dbReference type="SUPFAM" id="SSF51246">
    <property type="entry name" value="Rudiment single hybrid motif"/>
    <property type="match status" value="1"/>
</dbReference>
<evidence type="ECO:0000313" key="8">
    <source>
        <dbReference type="Proteomes" id="UP000239471"/>
    </source>
</evidence>
<feature type="domain" description="ATP-grasp" evidence="6">
    <location>
        <begin position="116"/>
        <end position="301"/>
    </location>
</feature>
<dbReference type="InterPro" id="IPR016185">
    <property type="entry name" value="PreATP-grasp_dom_sf"/>
</dbReference>
<dbReference type="GO" id="GO:0005829">
    <property type="term" value="C:cytosol"/>
    <property type="evidence" value="ECO:0007669"/>
    <property type="project" value="TreeGrafter"/>
</dbReference>
<evidence type="ECO:0000256" key="1">
    <source>
        <dbReference type="ARBA" id="ARBA00022741"/>
    </source>
</evidence>
<dbReference type="Gene3D" id="3.30.1490.20">
    <property type="entry name" value="ATP-grasp fold, A domain"/>
    <property type="match status" value="1"/>
</dbReference>